<organism evidence="2 3">
    <name type="scientific">Bacillus taeanensis</name>
    <dbReference type="NCBI Taxonomy" id="273032"/>
    <lineage>
        <taxon>Bacteria</taxon>
        <taxon>Bacillati</taxon>
        <taxon>Bacillota</taxon>
        <taxon>Bacilli</taxon>
        <taxon>Bacillales</taxon>
        <taxon>Bacillaceae</taxon>
        <taxon>Bacillus</taxon>
    </lineage>
</organism>
<evidence type="ECO:0000313" key="3">
    <source>
        <dbReference type="Proteomes" id="UP000253314"/>
    </source>
</evidence>
<evidence type="ECO:0000256" key="1">
    <source>
        <dbReference type="SAM" id="Coils"/>
    </source>
</evidence>
<gene>
    <name evidence="2" type="ORF">DS031_09770</name>
</gene>
<name>A0A366XVY8_9BACI</name>
<dbReference type="Proteomes" id="UP000253314">
    <property type="component" value="Unassembled WGS sequence"/>
</dbReference>
<proteinExistence type="predicted"/>
<dbReference type="RefSeq" id="WP_113805890.1">
    <property type="nucleotide sequence ID" value="NZ_QOCW01000008.1"/>
</dbReference>
<keyword evidence="1" id="KW-0175">Coiled coil</keyword>
<comment type="caution">
    <text evidence="2">The sequence shown here is derived from an EMBL/GenBank/DDBJ whole genome shotgun (WGS) entry which is preliminary data.</text>
</comment>
<reference evidence="2 3" key="1">
    <citation type="submission" date="2018-07" db="EMBL/GenBank/DDBJ databases">
        <title>Lottiidibacillus patelloidae gen. nov., sp. nov., isolated from the intestinal tract of a marine limpet and the reclassification of B. taeanensis BH030017T, B. algicola KMM 3737T and B. hwajinpoensis SW-72T as genus Lottiidibacillus.</title>
        <authorList>
            <person name="Liu R."/>
            <person name="Huang Z."/>
        </authorList>
    </citation>
    <scope>NUCLEOTIDE SEQUENCE [LARGE SCALE GENOMIC DNA]</scope>
    <source>
        <strain evidence="2 3">BH030017</strain>
    </source>
</reference>
<sequence>MKEFVFSFMTKSEKKLVREVRIKATGMFEALKQAKDLKKQLEEQTNAFVEVTLKGVAYSM</sequence>
<dbReference type="EMBL" id="QOCW01000008">
    <property type="protein sequence ID" value="RBW69806.1"/>
    <property type="molecule type" value="Genomic_DNA"/>
</dbReference>
<keyword evidence="3" id="KW-1185">Reference proteome</keyword>
<dbReference type="AlphaFoldDB" id="A0A366XVY8"/>
<evidence type="ECO:0000313" key="2">
    <source>
        <dbReference type="EMBL" id="RBW69806.1"/>
    </source>
</evidence>
<protein>
    <submittedName>
        <fullName evidence="2">Uncharacterized protein</fullName>
    </submittedName>
</protein>
<accession>A0A366XVY8</accession>
<feature type="coiled-coil region" evidence="1">
    <location>
        <begin position="24"/>
        <end position="54"/>
    </location>
</feature>